<evidence type="ECO:0000313" key="3">
    <source>
        <dbReference type="Proteomes" id="UP001303046"/>
    </source>
</evidence>
<dbReference type="SUPFAM" id="SSF54373">
    <property type="entry name" value="FAD-linked reductases, C-terminal domain"/>
    <property type="match status" value="1"/>
</dbReference>
<reference evidence="2 3" key="1">
    <citation type="submission" date="2023-08" db="EMBL/GenBank/DDBJ databases">
        <title>A Necator americanus chromosomal reference genome.</title>
        <authorList>
            <person name="Ilik V."/>
            <person name="Petrzelkova K.J."/>
            <person name="Pardy F."/>
            <person name="Fuh T."/>
            <person name="Niatou-Singa F.S."/>
            <person name="Gouil Q."/>
            <person name="Baker L."/>
            <person name="Ritchie M.E."/>
            <person name="Jex A.R."/>
            <person name="Gazzola D."/>
            <person name="Li H."/>
            <person name="Toshio Fujiwara R."/>
            <person name="Zhan B."/>
            <person name="Aroian R.V."/>
            <person name="Pafco B."/>
            <person name="Schwarz E.M."/>
        </authorList>
    </citation>
    <scope>NUCLEOTIDE SEQUENCE [LARGE SCALE GENOMIC DNA]</scope>
    <source>
        <strain evidence="2 3">Aroian</strain>
        <tissue evidence="2">Whole animal</tissue>
    </source>
</reference>
<evidence type="ECO:0000313" key="2">
    <source>
        <dbReference type="EMBL" id="KAK6754438.1"/>
    </source>
</evidence>
<dbReference type="InterPro" id="IPR002937">
    <property type="entry name" value="Amino_oxidase"/>
</dbReference>
<keyword evidence="3" id="KW-1185">Reference proteome</keyword>
<organism evidence="2 3">
    <name type="scientific">Necator americanus</name>
    <name type="common">Human hookworm</name>
    <dbReference type="NCBI Taxonomy" id="51031"/>
    <lineage>
        <taxon>Eukaryota</taxon>
        <taxon>Metazoa</taxon>
        <taxon>Ecdysozoa</taxon>
        <taxon>Nematoda</taxon>
        <taxon>Chromadorea</taxon>
        <taxon>Rhabditida</taxon>
        <taxon>Rhabditina</taxon>
        <taxon>Rhabditomorpha</taxon>
        <taxon>Strongyloidea</taxon>
        <taxon>Ancylostomatidae</taxon>
        <taxon>Bunostominae</taxon>
        <taxon>Necator</taxon>
    </lineage>
</organism>
<dbReference type="InterPro" id="IPR036188">
    <property type="entry name" value="FAD/NAD-bd_sf"/>
</dbReference>
<protein>
    <recommendedName>
        <fullName evidence="1">Amine oxidase domain-containing protein</fullName>
    </recommendedName>
</protein>
<accession>A0ABR1DVI4</accession>
<dbReference type="PANTHER" id="PTHR10742:SF407">
    <property type="entry name" value="AMINE OXIDASE DOMAIN-CONTAINING PROTEIN"/>
    <property type="match status" value="1"/>
</dbReference>
<dbReference type="PANTHER" id="PTHR10742">
    <property type="entry name" value="FLAVIN MONOAMINE OXIDASE"/>
    <property type="match status" value="1"/>
</dbReference>
<dbReference type="Gene3D" id="3.50.50.60">
    <property type="entry name" value="FAD/NAD(P)-binding domain"/>
    <property type="match status" value="1"/>
</dbReference>
<evidence type="ECO:0000259" key="1">
    <source>
        <dbReference type="Pfam" id="PF01593"/>
    </source>
</evidence>
<dbReference type="Pfam" id="PF01593">
    <property type="entry name" value="Amino_oxidase"/>
    <property type="match status" value="1"/>
</dbReference>
<proteinExistence type="predicted"/>
<dbReference type="EMBL" id="JAVFWL010000005">
    <property type="protein sequence ID" value="KAK6754438.1"/>
    <property type="molecule type" value="Genomic_DNA"/>
</dbReference>
<feature type="domain" description="Amine oxidase" evidence="1">
    <location>
        <begin position="36"/>
        <end position="471"/>
    </location>
</feature>
<comment type="caution">
    <text evidence="2">The sequence shown here is derived from an EMBL/GenBank/DDBJ whole genome shotgun (WGS) entry which is preliminary data.</text>
</comment>
<dbReference type="Proteomes" id="UP001303046">
    <property type="component" value="Unassembled WGS sequence"/>
</dbReference>
<dbReference type="InterPro" id="IPR050281">
    <property type="entry name" value="Flavin_monoamine_oxidase"/>
</dbReference>
<dbReference type="Gene3D" id="3.90.660.10">
    <property type="match status" value="1"/>
</dbReference>
<name>A0ABR1DVI4_NECAM</name>
<gene>
    <name evidence="2" type="primary">Necator_chrV.g18232</name>
    <name evidence="2" type="ORF">RB195_013441</name>
</gene>
<sequence length="480" mass="54631">MITAHSNSIRPQIVSPLPIRMSALPPTQVAIIGAGFAGLSAAAVLEKHSVDYVLYEGAGRVGGRVYSIPYEDGCLQHGAEFINGENNEIFRIANERQLTVQYIRDFDLFCRNVQYGFNGQRLDKELVKSWLDFVSDIEEQFAAEAEQRSEVSVAERFHELYEQWITRDVDREKDKEIYDRLAQFYLTYYEIEWSSPANELALLNFADWDDGSHEPASLTLKKKGFRDILEDIKSKVPEERIRLNCKIKMVQYSGDGATLFLENGEQHHYNHVIITCPLGFLKRNHASFFAPPLHSHKIDAIANLGFGNMMKVFLEYSRPWWPLDIDAIAPLRSNSPLAESFPVFQPLYWNNKILVAWVSGKGPGLISNLEDEEVVDGITQHLREALGDQTIPHPVRIFRHSWITDPLVGGSYSYLTPESVKFVPDAFARMAEPILIHNKPILCFAGEHTHPTMYQTTIGAYESGEREALRIVDYLSLQKP</sequence>
<dbReference type="SUPFAM" id="SSF51905">
    <property type="entry name" value="FAD/NAD(P)-binding domain"/>
    <property type="match status" value="1"/>
</dbReference>